<evidence type="ECO:0000256" key="1">
    <source>
        <dbReference type="SAM" id="SignalP"/>
    </source>
</evidence>
<reference evidence="3" key="1">
    <citation type="submission" date="2017-01" db="EMBL/GenBank/DDBJ databases">
        <authorList>
            <person name="Varghese N."/>
            <person name="Submissions S."/>
        </authorList>
    </citation>
    <scope>NUCLEOTIDE SEQUENCE [LARGE SCALE GENOMIC DNA]</scope>
    <source>
        <strain evidence="3">DSM 21054</strain>
    </source>
</reference>
<protein>
    <submittedName>
        <fullName evidence="2">Uncharacterized protein</fullName>
    </submittedName>
</protein>
<evidence type="ECO:0000313" key="2">
    <source>
        <dbReference type="EMBL" id="SIS74607.1"/>
    </source>
</evidence>
<dbReference type="OrthoDB" id="277629at2"/>
<feature type="signal peptide" evidence="1">
    <location>
        <begin position="1"/>
        <end position="21"/>
    </location>
</feature>
<keyword evidence="1" id="KW-0732">Signal</keyword>
<proteinExistence type="predicted"/>
<name>A0A173MPC5_9BACT</name>
<evidence type="ECO:0000313" key="3">
    <source>
        <dbReference type="Proteomes" id="UP000186917"/>
    </source>
</evidence>
<dbReference type="AlphaFoldDB" id="A0A173MPC5"/>
<dbReference type="SUPFAM" id="SSF159501">
    <property type="entry name" value="EreA/ChaN-like"/>
    <property type="match status" value="1"/>
</dbReference>
<dbReference type="STRING" id="477680.SAMN05421788_101956"/>
<keyword evidence="3" id="KW-1185">Reference proteome</keyword>
<dbReference type="KEGG" id="fln:FLA_5572"/>
<organism evidence="2 3">
    <name type="scientific">Filimonas lacunae</name>
    <dbReference type="NCBI Taxonomy" id="477680"/>
    <lineage>
        <taxon>Bacteria</taxon>
        <taxon>Pseudomonadati</taxon>
        <taxon>Bacteroidota</taxon>
        <taxon>Chitinophagia</taxon>
        <taxon>Chitinophagales</taxon>
        <taxon>Chitinophagaceae</taxon>
        <taxon>Filimonas</taxon>
    </lineage>
</organism>
<gene>
    <name evidence="2" type="ORF">SAMN05421788_101956</name>
</gene>
<dbReference type="Proteomes" id="UP000186917">
    <property type="component" value="Unassembled WGS sequence"/>
</dbReference>
<dbReference type="EMBL" id="FTOR01000001">
    <property type="protein sequence ID" value="SIS74607.1"/>
    <property type="molecule type" value="Genomic_DNA"/>
</dbReference>
<feature type="chain" id="PRO_5030023244" evidence="1">
    <location>
        <begin position="22"/>
        <end position="401"/>
    </location>
</feature>
<dbReference type="RefSeq" id="WP_076376157.1">
    <property type="nucleotide sequence ID" value="NZ_AP017422.1"/>
</dbReference>
<sequence length="401" mass="45999">MYTKTICLFLLVLCAPVLLQAQQKESYQYPFSSDIYQQIQKDSAVYWGGGIASTDLSFIGLFREGLMEYDKPRQSKKTITAADSLRFATQYHPVEARQYILEKAKQNRVVMFNEAHYNPRHRVFVTSLLKNLRQQGYTYLAAETFAVDSFFFREKHPVFFTGLYSREPQFGNMIREAISLGFHLYPYESTDTLYTQAAREEGEANHLNKLLQQHPEAKVIVYCGFDHIKEDTIKGWGLPMAGRLKVMSGIDPYTVDQVVLAEKADSTMNSPYYSMVRSNTYAILVDSAGNAYNNRKVDALLYSPPAYTIHNRENWVFENGRLPYLLDKIKVEVSYPFLAKVYLAGDDRECAIPVDIREIRSKEELKKTALALFAREQCIISLVDKKGKTQSWVVEAGSFSR</sequence>
<accession>A0A173MPC5</accession>